<dbReference type="Gene3D" id="3.15.10.30">
    <property type="entry name" value="Haemolymph juvenile hormone binding protein"/>
    <property type="match status" value="1"/>
</dbReference>
<name>A0A7R8ZR45_9CRUS</name>
<accession>A0A7R8ZR45</accession>
<protein>
    <submittedName>
        <fullName evidence="1">Uncharacterized protein</fullName>
    </submittedName>
</protein>
<gene>
    <name evidence="1" type="ORF">CTOB1V02_LOCUS11095</name>
</gene>
<dbReference type="OrthoDB" id="8185598at2759"/>
<dbReference type="PANTHER" id="PTHR11008">
    <property type="entry name" value="PROTEIN TAKEOUT-LIKE PROTEIN"/>
    <property type="match status" value="1"/>
</dbReference>
<dbReference type="InterPro" id="IPR010562">
    <property type="entry name" value="Haemolymph_juvenile_hormone-bd"/>
</dbReference>
<dbReference type="EMBL" id="OB665937">
    <property type="protein sequence ID" value="CAD7233272.1"/>
    <property type="molecule type" value="Genomic_DNA"/>
</dbReference>
<dbReference type="InterPro" id="IPR038606">
    <property type="entry name" value="To_sf"/>
</dbReference>
<dbReference type="Pfam" id="PF06585">
    <property type="entry name" value="JHBP"/>
    <property type="match status" value="1"/>
</dbReference>
<reference evidence="1" key="1">
    <citation type="submission" date="2020-11" db="EMBL/GenBank/DDBJ databases">
        <authorList>
            <person name="Tran Van P."/>
        </authorList>
    </citation>
    <scope>NUCLEOTIDE SEQUENCE</scope>
</reference>
<sequence>MKRGRIFFSITFPRVDLRDSSGWEGTFKDIAVFGLTGGFNEQNLGMTADLDRKLLSMSFEFPRLKIGGRYSMTTFFLNQLLGPLFPRELAPKSIGIFTLDLRGVEASGTGRIEAQGDVFRVSGLDIDFTFNEQSTIELKGSAGNPALTNILNTVLNDKETARAIVEELKPELRVTLNSMIQGILNNALKNLPVVKQLGF</sequence>
<evidence type="ECO:0000313" key="1">
    <source>
        <dbReference type="EMBL" id="CAD7233272.1"/>
    </source>
</evidence>
<proteinExistence type="predicted"/>
<dbReference type="PANTHER" id="PTHR11008:SF41">
    <property type="entry name" value="RE70318P"/>
    <property type="match status" value="1"/>
</dbReference>
<dbReference type="AlphaFoldDB" id="A0A7R8ZR45"/>
<organism evidence="1">
    <name type="scientific">Cyprideis torosa</name>
    <dbReference type="NCBI Taxonomy" id="163714"/>
    <lineage>
        <taxon>Eukaryota</taxon>
        <taxon>Metazoa</taxon>
        <taxon>Ecdysozoa</taxon>
        <taxon>Arthropoda</taxon>
        <taxon>Crustacea</taxon>
        <taxon>Oligostraca</taxon>
        <taxon>Ostracoda</taxon>
        <taxon>Podocopa</taxon>
        <taxon>Podocopida</taxon>
        <taxon>Cytherocopina</taxon>
        <taxon>Cytheroidea</taxon>
        <taxon>Cytherideidae</taxon>
        <taxon>Cyprideis</taxon>
    </lineage>
</organism>